<dbReference type="InterPro" id="IPR011989">
    <property type="entry name" value="ARM-like"/>
</dbReference>
<dbReference type="GO" id="GO:0034515">
    <property type="term" value="C:proteasome storage granule"/>
    <property type="evidence" value="ECO:0007669"/>
    <property type="project" value="TreeGrafter"/>
</dbReference>
<dbReference type="Proteomes" id="UP001177003">
    <property type="component" value="Chromosome 3"/>
</dbReference>
<dbReference type="GO" id="GO:0043161">
    <property type="term" value="P:proteasome-mediated ubiquitin-dependent protein catabolic process"/>
    <property type="evidence" value="ECO:0007669"/>
    <property type="project" value="TreeGrafter"/>
</dbReference>
<feature type="compositionally biased region" description="Basic and acidic residues" evidence="2">
    <location>
        <begin position="291"/>
        <end position="306"/>
    </location>
</feature>
<name>A0AA36DXU3_LACSI</name>
<dbReference type="AlphaFoldDB" id="A0AA36DXU3"/>
<dbReference type="GO" id="GO:0008540">
    <property type="term" value="C:proteasome regulatory particle, base subcomplex"/>
    <property type="evidence" value="ECO:0007669"/>
    <property type="project" value="TreeGrafter"/>
</dbReference>
<gene>
    <name evidence="3" type="ORF">LSALG_LOCUS14672</name>
</gene>
<dbReference type="PANTHER" id="PTHR10943:SF2">
    <property type="entry name" value="26S PROTEASOME NON-ATPASE REGULATORY SUBUNIT 1"/>
    <property type="match status" value="1"/>
</dbReference>
<protein>
    <submittedName>
        <fullName evidence="3">Uncharacterized protein</fullName>
    </submittedName>
</protein>
<keyword evidence="1" id="KW-0677">Repeat</keyword>
<evidence type="ECO:0000256" key="2">
    <source>
        <dbReference type="SAM" id="MobiDB-lite"/>
    </source>
</evidence>
<accession>A0AA36DXU3</accession>
<keyword evidence="4" id="KW-1185">Reference proteome</keyword>
<reference evidence="3" key="1">
    <citation type="submission" date="2023-04" db="EMBL/GenBank/DDBJ databases">
        <authorList>
            <person name="Vijverberg K."/>
            <person name="Xiong W."/>
            <person name="Schranz E."/>
        </authorList>
    </citation>
    <scope>NUCLEOTIDE SEQUENCE</scope>
</reference>
<organism evidence="3 4">
    <name type="scientific">Lactuca saligna</name>
    <name type="common">Willowleaf lettuce</name>
    <dbReference type="NCBI Taxonomy" id="75948"/>
    <lineage>
        <taxon>Eukaryota</taxon>
        <taxon>Viridiplantae</taxon>
        <taxon>Streptophyta</taxon>
        <taxon>Embryophyta</taxon>
        <taxon>Tracheophyta</taxon>
        <taxon>Spermatophyta</taxon>
        <taxon>Magnoliopsida</taxon>
        <taxon>eudicotyledons</taxon>
        <taxon>Gunneridae</taxon>
        <taxon>Pentapetalae</taxon>
        <taxon>asterids</taxon>
        <taxon>campanulids</taxon>
        <taxon>Asterales</taxon>
        <taxon>Asteraceae</taxon>
        <taxon>Cichorioideae</taxon>
        <taxon>Cichorieae</taxon>
        <taxon>Lactucinae</taxon>
        <taxon>Lactuca</taxon>
    </lineage>
</organism>
<dbReference type="GO" id="GO:0005634">
    <property type="term" value="C:nucleus"/>
    <property type="evidence" value="ECO:0007669"/>
    <property type="project" value="TreeGrafter"/>
</dbReference>
<feature type="region of interest" description="Disordered" evidence="2">
    <location>
        <begin position="247"/>
        <end position="273"/>
    </location>
</feature>
<evidence type="ECO:0000313" key="4">
    <source>
        <dbReference type="Proteomes" id="UP001177003"/>
    </source>
</evidence>
<dbReference type="EMBL" id="OX465079">
    <property type="protein sequence ID" value="CAI9274602.1"/>
    <property type="molecule type" value="Genomic_DNA"/>
</dbReference>
<evidence type="ECO:0000313" key="3">
    <source>
        <dbReference type="EMBL" id="CAI9274602.1"/>
    </source>
</evidence>
<dbReference type="PANTHER" id="PTHR10943">
    <property type="entry name" value="26S PROTEASOME NON-ATPASE REGULATORY SUBUNIT"/>
    <property type="match status" value="1"/>
</dbReference>
<dbReference type="Gene3D" id="1.25.10.10">
    <property type="entry name" value="Leucine-rich Repeat Variant"/>
    <property type="match status" value="1"/>
</dbReference>
<proteinExistence type="predicted"/>
<feature type="region of interest" description="Disordered" evidence="2">
    <location>
        <begin position="290"/>
        <end position="323"/>
    </location>
</feature>
<sequence length="323" mass="35320">MQNVLWYGSLAIQTSNRYDDRNAFPSNWIAAIRRLGRRLQKKKTGDWITDWAGMVMSVPKSNDNLSDSSIPIVKSLVGPPYVQSGALYALGFLNTNDDEKTKGFIIDILKESEIEVVWHGACLGLGLLVLESADDDTYDEILGVVSFVSVGGDGTGVADLRLATSISIGLVNTRILSERTYEMVARTRETQHEKRITYVLSLKISAFTNLRLMPATNPELATPIPSPPTLTQKATSNISSYVSSFALPSGTKPKPRQVPCQTTCTKQDRGEREGTAAKLERRCVWFANGTKGREGQEISGRREVKEGQTAGGAAPPNLINDGR</sequence>
<evidence type="ECO:0000256" key="1">
    <source>
        <dbReference type="ARBA" id="ARBA00022737"/>
    </source>
</evidence>